<gene>
    <name evidence="8" type="ORF">KVT40_007134</name>
</gene>
<evidence type="ECO:0000256" key="3">
    <source>
        <dbReference type="ARBA" id="ARBA00023034"/>
    </source>
</evidence>
<evidence type="ECO:0000256" key="5">
    <source>
        <dbReference type="SAM" id="MobiDB-lite"/>
    </source>
</evidence>
<comment type="subcellular location">
    <subcellularLocation>
        <location evidence="1">Golgi apparatus membrane</location>
        <topology evidence="1">Peripheral membrane protein</topology>
    </subcellularLocation>
</comment>
<evidence type="ECO:0000313" key="8">
    <source>
        <dbReference type="EMBL" id="KAG8625383.1"/>
    </source>
</evidence>
<dbReference type="AlphaFoldDB" id="A0A8K0KZD8"/>
<feature type="compositionally biased region" description="Low complexity" evidence="5">
    <location>
        <begin position="241"/>
        <end position="253"/>
    </location>
</feature>
<name>A0A8K0KZD8_9PEZI</name>
<evidence type="ECO:0000256" key="1">
    <source>
        <dbReference type="ARBA" id="ARBA00004395"/>
    </source>
</evidence>
<feature type="domain" description="Conserved oligomeric Golgi complex subunit 5 N-terminal" evidence="6">
    <location>
        <begin position="13"/>
        <end position="144"/>
    </location>
</feature>
<dbReference type="InterPro" id="IPR048485">
    <property type="entry name" value="COG5_helical"/>
</dbReference>
<evidence type="ECO:0000256" key="2">
    <source>
        <dbReference type="ARBA" id="ARBA00020974"/>
    </source>
</evidence>
<protein>
    <recommendedName>
        <fullName evidence="2">Conserved oligomeric Golgi complex subunit 5</fullName>
    </recommendedName>
</protein>
<feature type="domain" description="Conserved oligomeric Golgi complex subunit 5 helical" evidence="7">
    <location>
        <begin position="260"/>
        <end position="473"/>
    </location>
</feature>
<dbReference type="Pfam" id="PF20649">
    <property type="entry name" value="COG5_C"/>
    <property type="match status" value="1"/>
</dbReference>
<dbReference type="GO" id="GO:0017119">
    <property type="term" value="C:Golgi transport complex"/>
    <property type="evidence" value="ECO:0007669"/>
    <property type="project" value="InterPro"/>
</dbReference>
<keyword evidence="3" id="KW-0333">Golgi apparatus</keyword>
<organism evidence="8 9">
    <name type="scientific">Elsinoe batatas</name>
    <dbReference type="NCBI Taxonomy" id="2601811"/>
    <lineage>
        <taxon>Eukaryota</taxon>
        <taxon>Fungi</taxon>
        <taxon>Dikarya</taxon>
        <taxon>Ascomycota</taxon>
        <taxon>Pezizomycotina</taxon>
        <taxon>Dothideomycetes</taxon>
        <taxon>Dothideomycetidae</taxon>
        <taxon>Myriangiales</taxon>
        <taxon>Elsinoaceae</taxon>
        <taxon>Elsinoe</taxon>
    </lineage>
</organism>
<accession>A0A8K0KZD8</accession>
<proteinExistence type="predicted"/>
<keyword evidence="4" id="KW-0472">Membrane</keyword>
<feature type="region of interest" description="Disordered" evidence="5">
    <location>
        <begin position="480"/>
        <end position="501"/>
    </location>
</feature>
<evidence type="ECO:0000259" key="6">
    <source>
        <dbReference type="Pfam" id="PF10392"/>
    </source>
</evidence>
<dbReference type="GO" id="GO:0006891">
    <property type="term" value="P:intra-Golgi vesicle-mediated transport"/>
    <property type="evidence" value="ECO:0007669"/>
    <property type="project" value="InterPro"/>
</dbReference>
<feature type="compositionally biased region" description="Polar residues" evidence="5">
    <location>
        <begin position="352"/>
        <end position="365"/>
    </location>
</feature>
<dbReference type="EMBL" id="JAESVG020000008">
    <property type="protein sequence ID" value="KAG8625383.1"/>
    <property type="molecule type" value="Genomic_DNA"/>
</dbReference>
<dbReference type="Pfam" id="PF10392">
    <property type="entry name" value="COG5_N"/>
    <property type="match status" value="1"/>
</dbReference>
<dbReference type="PANTHER" id="PTHR13228">
    <property type="entry name" value="CONSERVED OLIGOMERIC GOLGI COMPLEX COMPONENT 5"/>
    <property type="match status" value="1"/>
</dbReference>
<sequence length="519" mass="55694">MATEEPSYIDYDTFLDPDFSPTTFANTLVLSTNDPTDTPLDLSTPLSRVLFDVQEVDIHIDNLTTRSAVPLLDYTQTRADASSHILEEVSAQLESLNEGYKRLEKDVIERYEKAEQVRLAAERLCEALRLGRVVSRCLTLGRQLESQMEELGITISNASSSAPGNSARVRENHRSMVAASHTILELRSILSNPTTTPGLERVTTITTLKNSLFTPLERGLISLAQQTIREFSISSLPPPSTVSSPSANSSTTTFAQSEAAKSRTTSALTSLYLLSPCPIGTKETVYEPKLLLNALTSYLQANLTSSQASLARALATLPTLERTLAEVGGRCANVVALEQVLASTQRGVHPYLTSTAPLSSTNGHASDSDTSSSSDSDSDSPTLPGPTSNPRSHPTRSPRPKNEDRPLPGTNLTTSPLPLLPLLLQSLDTSSLPSYFWRTLASGMTARVMEILGRGGVSARTLRSNKDRVAGVVRGCVLDSSKGAGEGPRDQAGGQKGGERRFDREAAVMVGSIVGVLGR</sequence>
<feature type="region of interest" description="Disordered" evidence="5">
    <location>
        <begin position="235"/>
        <end position="259"/>
    </location>
</feature>
<reference evidence="8" key="1">
    <citation type="submission" date="2021-07" db="EMBL/GenBank/DDBJ databases">
        <title>Elsinoe batatas strain:CRI-CJ2 Genome sequencing and assembly.</title>
        <authorList>
            <person name="Huang L."/>
        </authorList>
    </citation>
    <scope>NUCLEOTIDE SEQUENCE</scope>
    <source>
        <strain evidence="8">CRI-CJ2</strain>
    </source>
</reference>
<dbReference type="Proteomes" id="UP000809789">
    <property type="component" value="Unassembled WGS sequence"/>
</dbReference>
<evidence type="ECO:0000256" key="4">
    <source>
        <dbReference type="ARBA" id="ARBA00023136"/>
    </source>
</evidence>
<dbReference type="GO" id="GO:0000139">
    <property type="term" value="C:Golgi membrane"/>
    <property type="evidence" value="ECO:0007669"/>
    <property type="project" value="UniProtKB-SubCell"/>
</dbReference>
<dbReference type="PANTHER" id="PTHR13228:SF3">
    <property type="entry name" value="CONSERVED OLIGOMERIC GOLGI COMPLEX SUBUNIT 5"/>
    <property type="match status" value="1"/>
</dbReference>
<feature type="region of interest" description="Disordered" evidence="5">
    <location>
        <begin position="352"/>
        <end position="415"/>
    </location>
</feature>
<dbReference type="InterPro" id="IPR019465">
    <property type="entry name" value="Cog5"/>
</dbReference>
<dbReference type="InterPro" id="IPR049176">
    <property type="entry name" value="COG5_N"/>
</dbReference>
<dbReference type="OrthoDB" id="2320368at2759"/>
<evidence type="ECO:0000313" key="9">
    <source>
        <dbReference type="Proteomes" id="UP000809789"/>
    </source>
</evidence>
<evidence type="ECO:0000259" key="7">
    <source>
        <dbReference type="Pfam" id="PF20649"/>
    </source>
</evidence>
<keyword evidence="9" id="KW-1185">Reference proteome</keyword>
<comment type="caution">
    <text evidence="8">The sequence shown here is derived from an EMBL/GenBank/DDBJ whole genome shotgun (WGS) entry which is preliminary data.</text>
</comment>